<evidence type="ECO:0000313" key="4">
    <source>
        <dbReference type="Proteomes" id="UP000041254"/>
    </source>
</evidence>
<organism evidence="3 4">
    <name type="scientific">Vitrella brassicaformis (strain CCMP3155)</name>
    <dbReference type="NCBI Taxonomy" id="1169540"/>
    <lineage>
        <taxon>Eukaryota</taxon>
        <taxon>Sar</taxon>
        <taxon>Alveolata</taxon>
        <taxon>Colpodellida</taxon>
        <taxon>Vitrellaceae</taxon>
        <taxon>Vitrella</taxon>
    </lineage>
</organism>
<proteinExistence type="predicted"/>
<feature type="chain" id="PRO_5005189151" description="Pentapeptide repeat protein" evidence="2">
    <location>
        <begin position="23"/>
        <end position="273"/>
    </location>
</feature>
<dbReference type="VEuPathDB" id="CryptoDB:Vbra_16310"/>
<dbReference type="OMA" id="YLCNIAN"/>
<dbReference type="STRING" id="1169540.A0A0G4FW43"/>
<feature type="signal peptide" evidence="2">
    <location>
        <begin position="1"/>
        <end position="22"/>
    </location>
</feature>
<feature type="region of interest" description="Disordered" evidence="1">
    <location>
        <begin position="26"/>
        <end position="52"/>
    </location>
</feature>
<keyword evidence="2" id="KW-0732">Signal</keyword>
<dbReference type="Proteomes" id="UP000041254">
    <property type="component" value="Unassembled WGS sequence"/>
</dbReference>
<sequence>MASQRSHVLIFLIYLSLSIATAFRLPSPQPPQSQRLHSHGQQHQQRSRHEQQQRSVLPIVIFSLLPLFVTPEIDTPGLAVPSEQRSVDAAPAQRTAASYANGGLFSLRGLPADAVPSQSGGKTKVVAGGASTLDQGRATIITRGVNLEGSDFSGQDLSGVSFQQSVVRNSNFAQTKLLGASFFDADLANADFTGANMKLVNLELANLRGASFRDAIVTEAYTTGSTSFGENDIENADFSETFLRKDQQKYLCGIAKGTNAVTGVATADSLNCP</sequence>
<protein>
    <recommendedName>
        <fullName evidence="5">Pentapeptide repeat protein</fullName>
    </recommendedName>
</protein>
<evidence type="ECO:0000256" key="1">
    <source>
        <dbReference type="SAM" id="MobiDB-lite"/>
    </source>
</evidence>
<keyword evidence="4" id="KW-1185">Reference proteome</keyword>
<name>A0A0G4FW43_VITBC</name>
<dbReference type="Pfam" id="PF00805">
    <property type="entry name" value="Pentapeptide"/>
    <property type="match status" value="2"/>
</dbReference>
<dbReference type="InParanoid" id="A0A0G4FW43"/>
<dbReference type="AlphaFoldDB" id="A0A0G4FW43"/>
<dbReference type="PhylomeDB" id="A0A0G4FW43"/>
<dbReference type="OrthoDB" id="426439at2759"/>
<dbReference type="InterPro" id="IPR001646">
    <property type="entry name" value="5peptide_repeat"/>
</dbReference>
<dbReference type="PANTHER" id="PTHR47200">
    <property type="entry name" value="THYLAKOID LUMENAL 15 KDA PROTEIN 1, CHLOROPLASTIC"/>
    <property type="match status" value="1"/>
</dbReference>
<evidence type="ECO:0000256" key="2">
    <source>
        <dbReference type="SAM" id="SignalP"/>
    </source>
</evidence>
<dbReference type="InterPro" id="IPR044213">
    <property type="entry name" value="At2g44920-like"/>
</dbReference>
<dbReference type="EMBL" id="CDMY01000510">
    <property type="protein sequence ID" value="CEM19210.1"/>
    <property type="molecule type" value="Genomic_DNA"/>
</dbReference>
<evidence type="ECO:0008006" key="5">
    <source>
        <dbReference type="Google" id="ProtNLM"/>
    </source>
</evidence>
<reference evidence="3 4" key="1">
    <citation type="submission" date="2014-11" db="EMBL/GenBank/DDBJ databases">
        <authorList>
            <person name="Zhu J."/>
            <person name="Qi W."/>
            <person name="Song R."/>
        </authorList>
    </citation>
    <scope>NUCLEOTIDE SEQUENCE [LARGE SCALE GENOMIC DNA]</scope>
</reference>
<evidence type="ECO:0000313" key="3">
    <source>
        <dbReference type="EMBL" id="CEM19210.1"/>
    </source>
</evidence>
<accession>A0A0G4FW43</accession>
<dbReference type="PANTHER" id="PTHR47200:SF2">
    <property type="entry name" value="THYLAKOID LUMENAL 15 KDA PROTEIN 1, CHLOROPLASTIC"/>
    <property type="match status" value="1"/>
</dbReference>
<dbReference type="SUPFAM" id="SSF141571">
    <property type="entry name" value="Pentapeptide repeat-like"/>
    <property type="match status" value="1"/>
</dbReference>
<dbReference type="Gene3D" id="2.160.20.80">
    <property type="entry name" value="E3 ubiquitin-protein ligase SopA"/>
    <property type="match status" value="1"/>
</dbReference>
<feature type="compositionally biased region" description="Low complexity" evidence="1">
    <location>
        <begin position="32"/>
        <end position="44"/>
    </location>
</feature>
<gene>
    <name evidence="3" type="ORF">Vbra_16310</name>
</gene>